<dbReference type="PANTHER" id="PTHR13789:SF309">
    <property type="entry name" value="PUTATIVE (AFU_ORTHOLOGUE AFUA_6G14510)-RELATED"/>
    <property type="match status" value="1"/>
</dbReference>
<dbReference type="GO" id="GO:0004497">
    <property type="term" value="F:monooxygenase activity"/>
    <property type="evidence" value="ECO:0007669"/>
    <property type="project" value="UniProtKB-KW"/>
</dbReference>
<dbReference type="NCBIfam" id="NF005313">
    <property type="entry name" value="PRK06847.1"/>
    <property type="match status" value="1"/>
</dbReference>
<dbReference type="Pfam" id="PF01494">
    <property type="entry name" value="FAD_binding_3"/>
    <property type="match status" value="1"/>
</dbReference>
<dbReference type="RefSeq" id="WP_124022810.1">
    <property type="nucleotide sequence ID" value="NZ_RPOH01000010.1"/>
</dbReference>
<keyword evidence="2" id="KW-0503">Monooxygenase</keyword>
<evidence type="ECO:0000313" key="4">
    <source>
        <dbReference type="EMBL" id="RPH30183.1"/>
    </source>
</evidence>
<dbReference type="OrthoDB" id="9782160at2"/>
<evidence type="ECO:0000259" key="3">
    <source>
        <dbReference type="Pfam" id="PF01494"/>
    </source>
</evidence>
<dbReference type="AlphaFoldDB" id="A0A3N5ECC5"/>
<dbReference type="InterPro" id="IPR050493">
    <property type="entry name" value="FAD-dep_Monooxygenase_BioMet"/>
</dbReference>
<dbReference type="GO" id="GO:0071949">
    <property type="term" value="F:FAD binding"/>
    <property type="evidence" value="ECO:0007669"/>
    <property type="project" value="InterPro"/>
</dbReference>
<name>A0A3N5ECC5_9ENTR</name>
<comment type="caution">
    <text evidence="4">The sequence shown here is derived from an EMBL/GenBank/DDBJ whole genome shotgun (WGS) entry which is preliminary data.</text>
</comment>
<dbReference type="Gene3D" id="3.50.50.60">
    <property type="entry name" value="FAD/NAD(P)-binding domain"/>
    <property type="match status" value="1"/>
</dbReference>
<dbReference type="InterPro" id="IPR002938">
    <property type="entry name" value="FAD-bd"/>
</dbReference>
<accession>A0A3N5ECC5</accession>
<proteinExistence type="predicted"/>
<sequence>MASRKVLIVGGGIGGLCSAIALRRAGIEVDLVEIQASWRVYGVGIIQQNNVVREMQRLGVLERYLDAAWPFDSVSIHTPDGKQLAKFPGQRLAGEKFPANVGISRLALHQVLCDTAKELGAQISTGKTVVSLTQDETSVQVTLSDGTCGEYDLLIGADGIYSKMRQFIYGDRYQPRFTGQGVWRYNFPRLPLVDHLMCFVDQDFNCGLVPLAENLMYLFVTSSEPGNPHIAHHQLAQQMQQRMPNREGLIGELRAQITHNDEVVYKPLEELFVDAPWYDNRVVLIGDAVHATTPHLGQGAGMAIEDALVLAEELQHGEQVTQALERFYLRRRDRCHRIWQDSLRVGESEIHPDPQFDRQAVIRDMIAFTAQPV</sequence>
<evidence type="ECO:0000256" key="2">
    <source>
        <dbReference type="ARBA" id="ARBA00023033"/>
    </source>
</evidence>
<dbReference type="InterPro" id="IPR036188">
    <property type="entry name" value="FAD/NAD-bd_sf"/>
</dbReference>
<dbReference type="PANTHER" id="PTHR13789">
    <property type="entry name" value="MONOOXYGENASE"/>
    <property type="match status" value="1"/>
</dbReference>
<dbReference type="PRINTS" id="PR00420">
    <property type="entry name" value="RNGMNOXGNASE"/>
</dbReference>
<evidence type="ECO:0000256" key="1">
    <source>
        <dbReference type="ARBA" id="ARBA00023002"/>
    </source>
</evidence>
<reference evidence="4 5" key="1">
    <citation type="submission" date="2018-11" db="EMBL/GenBank/DDBJ databases">
        <title>Draft genome sequence of Buttiauxella warmboldiae CCUG 35512.</title>
        <authorList>
            <person name="Salva-Serra F."/>
            <person name="Marathe N."/>
            <person name="Moore E."/>
            <person name="Svensson L."/>
            <person name="Engstrom-Jakobsson H."/>
        </authorList>
    </citation>
    <scope>NUCLEOTIDE SEQUENCE [LARGE SCALE GENOMIC DNA]</scope>
    <source>
        <strain evidence="4 5">CCUG 35512</strain>
    </source>
</reference>
<feature type="domain" description="FAD-binding" evidence="3">
    <location>
        <begin position="5"/>
        <end position="334"/>
    </location>
</feature>
<dbReference type="Proteomes" id="UP000268615">
    <property type="component" value="Unassembled WGS sequence"/>
</dbReference>
<dbReference type="EMBL" id="RPOH01000010">
    <property type="protein sequence ID" value="RPH30183.1"/>
    <property type="molecule type" value="Genomic_DNA"/>
</dbReference>
<gene>
    <name evidence="4" type="ORF">EHN07_03465</name>
</gene>
<keyword evidence="1" id="KW-0560">Oxidoreductase</keyword>
<keyword evidence="5" id="KW-1185">Reference proteome</keyword>
<dbReference type="SUPFAM" id="SSF51905">
    <property type="entry name" value="FAD/NAD(P)-binding domain"/>
    <property type="match status" value="1"/>
</dbReference>
<organism evidence="4 5">
    <name type="scientific">Buttiauxella warmboldiae</name>
    <dbReference type="NCBI Taxonomy" id="82993"/>
    <lineage>
        <taxon>Bacteria</taxon>
        <taxon>Pseudomonadati</taxon>
        <taxon>Pseudomonadota</taxon>
        <taxon>Gammaproteobacteria</taxon>
        <taxon>Enterobacterales</taxon>
        <taxon>Enterobacteriaceae</taxon>
        <taxon>Buttiauxella</taxon>
    </lineage>
</organism>
<protein>
    <submittedName>
        <fullName evidence="4">2-polyprenyl-6-methoxyphenol hydroxylase</fullName>
    </submittedName>
</protein>
<evidence type="ECO:0000313" key="5">
    <source>
        <dbReference type="Proteomes" id="UP000268615"/>
    </source>
</evidence>